<name>A0A0F8ZH35_9ZZZZ</name>
<dbReference type="EMBL" id="LAZR01060404">
    <property type="protein sequence ID" value="KKK65744.1"/>
    <property type="molecule type" value="Genomic_DNA"/>
</dbReference>
<reference evidence="2" key="1">
    <citation type="journal article" date="2015" name="Nature">
        <title>Complex archaea that bridge the gap between prokaryotes and eukaryotes.</title>
        <authorList>
            <person name="Spang A."/>
            <person name="Saw J.H."/>
            <person name="Jorgensen S.L."/>
            <person name="Zaremba-Niedzwiedzka K."/>
            <person name="Martijn J."/>
            <person name="Lind A.E."/>
            <person name="van Eijk R."/>
            <person name="Schleper C."/>
            <person name="Guy L."/>
            <person name="Ettema T.J."/>
        </authorList>
    </citation>
    <scope>NUCLEOTIDE SEQUENCE</scope>
</reference>
<evidence type="ECO:0000313" key="2">
    <source>
        <dbReference type="EMBL" id="KKK65744.1"/>
    </source>
</evidence>
<feature type="domain" description="Anti-CBASS protein Acb1-like N-terminal" evidence="1">
    <location>
        <begin position="67"/>
        <end position="279"/>
    </location>
</feature>
<protein>
    <recommendedName>
        <fullName evidence="1">Anti-CBASS protein Acb1-like N-terminal domain-containing protein</fullName>
    </recommendedName>
</protein>
<comment type="caution">
    <text evidence="2">The sequence shown here is derived from an EMBL/GenBank/DDBJ whole genome shotgun (WGS) entry which is preliminary data.</text>
</comment>
<dbReference type="InterPro" id="IPR024459">
    <property type="entry name" value="Acb1-like_N"/>
</dbReference>
<gene>
    <name evidence="2" type="ORF">LCGC14_2971080</name>
</gene>
<accession>A0A0F8ZH35</accession>
<proteinExistence type="predicted"/>
<dbReference type="Pfam" id="PF06381">
    <property type="entry name" value="Phage_portal_3"/>
    <property type="match status" value="1"/>
</dbReference>
<sequence length="294" mass="33804">MMAKKNKNTKKKRISDYPKVKNYTNDDRFVRANAQIFRQDMIRKLLNPDRDINFSCGYPDSITMDDYKRIYDREGLGAKVVSFLPGESWSMPPRVFEDEKGDETDFEKAWETVQKEKNLFQYLQRIDSLSGIGEFGILLLGIDDGKDLNKPIEGIDLKTGEKTESKKKEHKLLYLKPFDQSVVKIKTNEGDITSPRYGFPTMYTIDFAAETSSSSDINTKEVHWTRVIHVADNRDTSETLGIPRMRNVFNRILDVRKILSGSGEMFWKGGFPGYSLEVNPDLDVTLTKADKKEV</sequence>
<feature type="non-terminal residue" evidence="2">
    <location>
        <position position="294"/>
    </location>
</feature>
<evidence type="ECO:0000259" key="1">
    <source>
        <dbReference type="Pfam" id="PF06381"/>
    </source>
</evidence>
<dbReference type="AlphaFoldDB" id="A0A0F8ZH35"/>
<organism evidence="2">
    <name type="scientific">marine sediment metagenome</name>
    <dbReference type="NCBI Taxonomy" id="412755"/>
    <lineage>
        <taxon>unclassified sequences</taxon>
        <taxon>metagenomes</taxon>
        <taxon>ecological metagenomes</taxon>
    </lineage>
</organism>